<dbReference type="PANTHER" id="PTHR40254:SF1">
    <property type="entry name" value="BLR0577 PROTEIN"/>
    <property type="match status" value="1"/>
</dbReference>
<accession>A0A290XHG2</accession>
<dbReference type="Pfam" id="PF13454">
    <property type="entry name" value="NAD_binding_9"/>
    <property type="match status" value="1"/>
</dbReference>
<dbReference type="InterPro" id="IPR052189">
    <property type="entry name" value="L-asp_N-monooxygenase_NS-form"/>
</dbReference>
<dbReference type="PANTHER" id="PTHR40254">
    <property type="entry name" value="BLR0577 PROTEIN"/>
    <property type="match status" value="1"/>
</dbReference>
<evidence type="ECO:0000313" key="2">
    <source>
        <dbReference type="EMBL" id="ATD68602.1"/>
    </source>
</evidence>
<dbReference type="EMBL" id="CP023406">
    <property type="protein sequence ID" value="ATD68602.1"/>
    <property type="molecule type" value="Genomic_DNA"/>
</dbReference>
<proteinExistence type="predicted"/>
<organism evidence="2 3">
    <name type="scientific">Luteimonas chenhongjianii</name>
    <dbReference type="NCBI Taxonomy" id="2006110"/>
    <lineage>
        <taxon>Bacteria</taxon>
        <taxon>Pseudomonadati</taxon>
        <taxon>Pseudomonadota</taxon>
        <taxon>Gammaproteobacteria</taxon>
        <taxon>Lysobacterales</taxon>
        <taxon>Lysobacteraceae</taxon>
        <taxon>Luteimonas</taxon>
    </lineage>
</organism>
<sequence length="476" mass="49873">MGYWASLISPGLTMSAAAPDPAPHASVDVLVIGGGACGALVALHLLDTPGLRIALAEPRPLPARGAAYSTPRGEHVLNVNAARMSAFDAAPGDFVNFLRTQPESAGLDEAALAAWFAPRQLYGRYLQARLDAHPAREGLTLLADAAVDVAREGSGFAVTFASGRQVRAGNVVLAIGNLPAALPGGGDVPGLVEAWDYAAVAAVPVDADVCIVGAGLSMVDVLLTLEANGHRGRIRALSRNGLMPLAHAPGTVPQPGGIDELLPLGVRARMRLLRRWAAESVEEGRPWQDALERLRPHVRALWQAWPEAEQRRFLRHAVRQWDIHRHRIAPGVAATVDAMSKSGQFSLQAGRITAIAARDGRLHVDWTPRRGAPRSMSADVVINATGMEKRAARAPGALLPAMLSRGLVAAGPLGMGIATRGEGQVLGADGAPVEGLWTLGALRIGDLWETIAMPELRGQAERVAAGISRGLGSAAA</sequence>
<dbReference type="Proteomes" id="UP000218968">
    <property type="component" value="Chromosome"/>
</dbReference>
<dbReference type="InterPro" id="IPR038732">
    <property type="entry name" value="HpyO/CreE_NAD-binding"/>
</dbReference>
<keyword evidence="3" id="KW-1185">Reference proteome</keyword>
<dbReference type="KEGG" id="lum:CNR27_00320"/>
<dbReference type="Gene3D" id="3.50.50.60">
    <property type="entry name" value="FAD/NAD(P)-binding domain"/>
    <property type="match status" value="1"/>
</dbReference>
<dbReference type="AlphaFoldDB" id="A0A290XHG2"/>
<gene>
    <name evidence="2" type="ORF">CNR27_00320</name>
</gene>
<dbReference type="InterPro" id="IPR036188">
    <property type="entry name" value="FAD/NAD-bd_sf"/>
</dbReference>
<evidence type="ECO:0000313" key="3">
    <source>
        <dbReference type="Proteomes" id="UP000218968"/>
    </source>
</evidence>
<name>A0A290XHG2_9GAMM</name>
<protein>
    <submittedName>
        <fullName evidence="2">Pyridine nucleotide-disulfide oxidoreductase</fullName>
    </submittedName>
</protein>
<feature type="domain" description="FAD-dependent urate hydroxylase HpyO/Asp monooxygenase CreE-like FAD/NAD(P)-binding" evidence="1">
    <location>
        <begin position="31"/>
        <end position="177"/>
    </location>
</feature>
<reference evidence="3" key="1">
    <citation type="submission" date="2017-09" db="EMBL/GenBank/DDBJ databases">
        <title>Luteimonas liuhanmingii sp.nov., isolated from the intestinal contents of Tibetan Plateau Pika in Yushu, Qinghai Province, China.</title>
        <authorList>
            <person name="Gui Z."/>
        </authorList>
    </citation>
    <scope>NUCLEOTIDE SEQUENCE [LARGE SCALE GENOMIC DNA]</scope>
    <source>
        <strain evidence="3">100111</strain>
    </source>
</reference>
<dbReference type="OrthoDB" id="101972at2"/>
<dbReference type="SUPFAM" id="SSF51905">
    <property type="entry name" value="FAD/NAD(P)-binding domain"/>
    <property type="match status" value="1"/>
</dbReference>
<evidence type="ECO:0000259" key="1">
    <source>
        <dbReference type="Pfam" id="PF13454"/>
    </source>
</evidence>
<dbReference type="PRINTS" id="PR00368">
    <property type="entry name" value="FADPNR"/>
</dbReference>